<comment type="subcellular location">
    <subcellularLocation>
        <location evidence="7">Cell membrane</location>
        <topology evidence="7">Single-pass membrane protein</topology>
    </subcellularLocation>
</comment>
<dbReference type="GO" id="GO:0009252">
    <property type="term" value="P:peptidoglycan biosynthetic process"/>
    <property type="evidence" value="ECO:0007669"/>
    <property type="project" value="UniProtKB-UniRule"/>
</dbReference>
<dbReference type="GO" id="GO:0008932">
    <property type="term" value="F:lytic endotransglycosylase activity"/>
    <property type="evidence" value="ECO:0007669"/>
    <property type="project" value="UniProtKB-UniRule"/>
</dbReference>
<keyword evidence="1 7" id="KW-1003">Cell membrane</keyword>
<keyword evidence="5 7" id="KW-0456">Lyase</keyword>
<evidence type="ECO:0000256" key="3">
    <source>
        <dbReference type="ARBA" id="ARBA00022989"/>
    </source>
</evidence>
<dbReference type="HAMAP" id="MF_02065">
    <property type="entry name" value="MltG"/>
    <property type="match status" value="1"/>
</dbReference>
<dbReference type="EMBL" id="CACVAQ010000008">
    <property type="protein sequence ID" value="CAA6798578.1"/>
    <property type="molecule type" value="Genomic_DNA"/>
</dbReference>
<feature type="site" description="Important for catalytic activity" evidence="7">
    <location>
        <position position="226"/>
    </location>
</feature>
<comment type="function">
    <text evidence="7">Functions as a peptidoglycan terminase that cleaves nascent peptidoglycan strands endolytically to terminate their elongation.</text>
</comment>
<evidence type="ECO:0000256" key="1">
    <source>
        <dbReference type="ARBA" id="ARBA00022475"/>
    </source>
</evidence>
<protein>
    <recommendedName>
        <fullName evidence="7">Endolytic murein transglycosylase</fullName>
        <ecNumber evidence="7">4.2.2.29</ecNumber>
    </recommendedName>
    <alternativeName>
        <fullName evidence="7">Peptidoglycan lytic transglycosylase</fullName>
    </alternativeName>
    <alternativeName>
        <fullName evidence="7">Peptidoglycan polymerization terminase</fullName>
    </alternativeName>
</protein>
<keyword evidence="3 7" id="KW-1133">Transmembrane helix</keyword>
<comment type="similarity">
    <text evidence="7">Belongs to the transglycosylase MltG family.</text>
</comment>
<dbReference type="Pfam" id="PF02618">
    <property type="entry name" value="YceG"/>
    <property type="match status" value="1"/>
</dbReference>
<evidence type="ECO:0000256" key="6">
    <source>
        <dbReference type="ARBA" id="ARBA00023316"/>
    </source>
</evidence>
<dbReference type="InterPro" id="IPR003770">
    <property type="entry name" value="MLTG-like"/>
</dbReference>
<keyword evidence="6 7" id="KW-0961">Cell wall biogenesis/degradation</keyword>
<sequence length="351" mass="40407">MESTETKPKRSWLKLFLGLFFTLAIVGAAIGYYFYNQMFGVNLQLKEARVVSIPKNCQSIEQLATLLEEEKIIKNKGSFVFTANQMKYSIKSGKYKIAPSIQNNRHLVRVLRGRQLAVRLTFHNFRIKQQLAGYVGQQIEADSLEVIQLLEDANFLAQFGYTPENVMAAFIPNTYEVYWDCDALTFWKKMLKENKKFWNEERLAKAKKLELSPIEVYILASIVESESQYKPERPKIAGVYLNRLRKKWALGADPTVIFAVGDFSIRRVLESHLLVESPYNTYKYAGLPPGPIYMSSINSIDAVLSPETHQYMFFCAKPPEAGQAPNTHAFAVSHRAHINNARRYQRWIRTQ</sequence>
<dbReference type="GO" id="GO:0005886">
    <property type="term" value="C:plasma membrane"/>
    <property type="evidence" value="ECO:0007669"/>
    <property type="project" value="UniProtKB-SubCell"/>
</dbReference>
<dbReference type="PANTHER" id="PTHR30518">
    <property type="entry name" value="ENDOLYTIC MUREIN TRANSGLYCOSYLASE"/>
    <property type="match status" value="1"/>
</dbReference>
<evidence type="ECO:0000256" key="7">
    <source>
        <dbReference type="HAMAP-Rule" id="MF_02065"/>
    </source>
</evidence>
<keyword evidence="2 7" id="KW-0812">Transmembrane</keyword>
<comment type="catalytic activity">
    <reaction evidence="7">
        <text>a peptidoglycan chain = a peptidoglycan chain with N-acetyl-1,6-anhydromuramyl-[peptide] at the reducing end + a peptidoglycan chain with N-acetylglucosamine at the non-reducing end.</text>
        <dbReference type="EC" id="4.2.2.29"/>
    </reaction>
</comment>
<proteinExistence type="inferred from homology"/>
<organism evidence="8">
    <name type="scientific">uncultured Aureispira sp</name>
    <dbReference type="NCBI Taxonomy" id="1331704"/>
    <lineage>
        <taxon>Bacteria</taxon>
        <taxon>Pseudomonadati</taxon>
        <taxon>Bacteroidota</taxon>
        <taxon>Saprospiria</taxon>
        <taxon>Saprospirales</taxon>
        <taxon>Saprospiraceae</taxon>
        <taxon>Aureispira</taxon>
        <taxon>environmental samples</taxon>
    </lineage>
</organism>
<dbReference type="Gene3D" id="3.30.1490.480">
    <property type="entry name" value="Endolytic murein transglycosylase"/>
    <property type="match status" value="1"/>
</dbReference>
<evidence type="ECO:0000256" key="4">
    <source>
        <dbReference type="ARBA" id="ARBA00023136"/>
    </source>
</evidence>
<accession>A0A6S6RUA5</accession>
<keyword evidence="4 7" id="KW-0472">Membrane</keyword>
<feature type="transmembrane region" description="Helical" evidence="7">
    <location>
        <begin position="12"/>
        <end position="35"/>
    </location>
</feature>
<gene>
    <name evidence="7" type="primary">mltG</name>
    <name evidence="8" type="ORF">HELGO_WM10063</name>
</gene>
<reference evidence="8" key="1">
    <citation type="submission" date="2020-01" db="EMBL/GenBank/DDBJ databases">
        <authorList>
            <person name="Meier V. D."/>
            <person name="Meier V D."/>
        </authorList>
    </citation>
    <scope>NUCLEOTIDE SEQUENCE</scope>
    <source>
        <strain evidence="8">HLG_WM_MAG_10</strain>
    </source>
</reference>
<evidence type="ECO:0000313" key="8">
    <source>
        <dbReference type="EMBL" id="CAA6798578.1"/>
    </source>
</evidence>
<dbReference type="GO" id="GO:0071555">
    <property type="term" value="P:cell wall organization"/>
    <property type="evidence" value="ECO:0007669"/>
    <property type="project" value="UniProtKB-KW"/>
</dbReference>
<evidence type="ECO:0000256" key="2">
    <source>
        <dbReference type="ARBA" id="ARBA00022692"/>
    </source>
</evidence>
<dbReference type="AlphaFoldDB" id="A0A6S6RUA5"/>
<name>A0A6S6RUA5_9BACT</name>
<dbReference type="EC" id="4.2.2.29" evidence="7"/>
<dbReference type="NCBIfam" id="TIGR00247">
    <property type="entry name" value="endolytic transglycosylase MltG"/>
    <property type="match status" value="1"/>
</dbReference>
<dbReference type="PANTHER" id="PTHR30518:SF2">
    <property type="entry name" value="ENDOLYTIC MUREIN TRANSGLYCOSYLASE"/>
    <property type="match status" value="1"/>
</dbReference>
<evidence type="ECO:0000256" key="5">
    <source>
        <dbReference type="ARBA" id="ARBA00023239"/>
    </source>
</evidence>